<evidence type="ECO:0000313" key="2">
    <source>
        <dbReference type="EMBL" id="KAJ2850806.1"/>
    </source>
</evidence>
<dbReference type="SMART" id="SM00881">
    <property type="entry name" value="CoA_binding"/>
    <property type="match status" value="1"/>
</dbReference>
<reference evidence="2" key="1">
    <citation type="submission" date="2022-07" db="EMBL/GenBank/DDBJ databases">
        <title>Phylogenomic reconstructions and comparative analyses of Kickxellomycotina fungi.</title>
        <authorList>
            <person name="Reynolds N.K."/>
            <person name="Stajich J.E."/>
            <person name="Barry K."/>
            <person name="Grigoriev I.V."/>
            <person name="Crous P."/>
            <person name="Smith M.E."/>
        </authorList>
    </citation>
    <scope>NUCLEOTIDE SEQUENCE</scope>
    <source>
        <strain evidence="2">NRRL 1566</strain>
    </source>
</reference>
<dbReference type="Gene3D" id="3.40.50.720">
    <property type="entry name" value="NAD(P)-binding Rossmann-like Domain"/>
    <property type="match status" value="1"/>
</dbReference>
<dbReference type="OrthoDB" id="5138418at2759"/>
<name>A0A9W8M1D6_9FUNG</name>
<dbReference type="Pfam" id="PF13380">
    <property type="entry name" value="CoA_binding_2"/>
    <property type="match status" value="1"/>
</dbReference>
<feature type="domain" description="CoA-binding" evidence="1">
    <location>
        <begin position="5"/>
        <end position="104"/>
    </location>
</feature>
<gene>
    <name evidence="2" type="ORF">IWW36_001621</name>
</gene>
<comment type="caution">
    <text evidence="2">The sequence shown here is derived from an EMBL/GenBank/DDBJ whole genome shotgun (WGS) entry which is preliminary data.</text>
</comment>
<dbReference type="Proteomes" id="UP001139887">
    <property type="component" value="Unassembled WGS sequence"/>
</dbReference>
<evidence type="ECO:0000313" key="3">
    <source>
        <dbReference type="Proteomes" id="UP001139887"/>
    </source>
</evidence>
<keyword evidence="3" id="KW-1185">Reference proteome</keyword>
<dbReference type="InterPro" id="IPR003781">
    <property type="entry name" value="CoA-bd"/>
</dbReference>
<dbReference type="SUPFAM" id="SSF51735">
    <property type="entry name" value="NAD(P)-binding Rossmann-fold domains"/>
    <property type="match status" value="1"/>
</dbReference>
<sequence length="141" mass="14952">MAAGFFASTRYAVVGASANKAKFGNRVLCWYMEHGLSVVPVNPVAQEIEGLPCAKSLSDMEGANDSIKMRATSVSVVTPPSVSEAVLREIAKLGIQHVWFQPGSEPPNMTALAKELGIHVIGNGACILKEGQSLMKQQAVL</sequence>
<dbReference type="PANTHER" id="PTHR33303">
    <property type="entry name" value="CYTOPLASMIC PROTEIN-RELATED"/>
    <property type="match status" value="1"/>
</dbReference>
<proteinExistence type="predicted"/>
<dbReference type="EMBL" id="JANBUW010000023">
    <property type="protein sequence ID" value="KAJ2850806.1"/>
    <property type="molecule type" value="Genomic_DNA"/>
</dbReference>
<dbReference type="InterPro" id="IPR036291">
    <property type="entry name" value="NAD(P)-bd_dom_sf"/>
</dbReference>
<organism evidence="2 3">
    <name type="scientific">Coemansia brasiliensis</name>
    <dbReference type="NCBI Taxonomy" id="2650707"/>
    <lineage>
        <taxon>Eukaryota</taxon>
        <taxon>Fungi</taxon>
        <taxon>Fungi incertae sedis</taxon>
        <taxon>Zoopagomycota</taxon>
        <taxon>Kickxellomycotina</taxon>
        <taxon>Kickxellomycetes</taxon>
        <taxon>Kickxellales</taxon>
        <taxon>Kickxellaceae</taxon>
        <taxon>Coemansia</taxon>
    </lineage>
</organism>
<accession>A0A9W8M1D6</accession>
<dbReference type="AlphaFoldDB" id="A0A9W8M1D6"/>
<evidence type="ECO:0000259" key="1">
    <source>
        <dbReference type="SMART" id="SM00881"/>
    </source>
</evidence>
<protein>
    <recommendedName>
        <fullName evidence="1">CoA-binding domain-containing protein</fullName>
    </recommendedName>
</protein>
<dbReference type="PANTHER" id="PTHR33303:SF2">
    <property type="entry name" value="COA-BINDING DOMAIN-CONTAINING PROTEIN"/>
    <property type="match status" value="1"/>
</dbReference>